<name>A0A212CRV7_CEREH</name>
<organism evidence="3 4">
    <name type="scientific">Cervus elaphus hippelaphus</name>
    <name type="common">European red deer</name>
    <dbReference type="NCBI Taxonomy" id="46360"/>
    <lineage>
        <taxon>Eukaryota</taxon>
        <taxon>Metazoa</taxon>
        <taxon>Chordata</taxon>
        <taxon>Craniata</taxon>
        <taxon>Vertebrata</taxon>
        <taxon>Euteleostomi</taxon>
        <taxon>Mammalia</taxon>
        <taxon>Eutheria</taxon>
        <taxon>Laurasiatheria</taxon>
        <taxon>Artiodactyla</taxon>
        <taxon>Ruminantia</taxon>
        <taxon>Pecora</taxon>
        <taxon>Cervidae</taxon>
        <taxon>Cervinae</taxon>
        <taxon>Cervus</taxon>
    </lineage>
</organism>
<dbReference type="OrthoDB" id="9634584at2759"/>
<dbReference type="AlphaFoldDB" id="A0A212CRV7"/>
<evidence type="ECO:0000256" key="1">
    <source>
        <dbReference type="ARBA" id="ARBA00022614"/>
    </source>
</evidence>
<comment type="caution">
    <text evidence="3">The sequence shown here is derived from an EMBL/GenBank/DDBJ whole genome shotgun (WGS) entry which is preliminary data.</text>
</comment>
<dbReference type="PANTHER" id="PTHR14224">
    <property type="entry name" value="SIMILAR TO PREFERENTIALLY EXPRESSED ANTIGEN IN MELANOMA-LIKE 3"/>
    <property type="match status" value="1"/>
</dbReference>
<evidence type="ECO:0000256" key="2">
    <source>
        <dbReference type="ARBA" id="ARBA00022737"/>
    </source>
</evidence>
<dbReference type="PANTHER" id="PTHR14224:SF107">
    <property type="match status" value="1"/>
</dbReference>
<dbReference type="EMBL" id="MKHE01000014">
    <property type="protein sequence ID" value="OWK08645.1"/>
    <property type="molecule type" value="Genomic_DNA"/>
</dbReference>
<keyword evidence="2" id="KW-0677">Repeat</keyword>
<feature type="non-terminal residue" evidence="3">
    <location>
        <position position="1"/>
    </location>
</feature>
<evidence type="ECO:0000313" key="4">
    <source>
        <dbReference type="Proteomes" id="UP000242450"/>
    </source>
</evidence>
<feature type="non-terminal residue" evidence="3">
    <location>
        <position position="225"/>
    </location>
</feature>
<gene>
    <name evidence="3" type="ORF">Celaphus_00011122</name>
</gene>
<protein>
    <recommendedName>
        <fullName evidence="5">PRAME</fullName>
    </recommendedName>
</protein>
<dbReference type="GO" id="GO:0005737">
    <property type="term" value="C:cytoplasm"/>
    <property type="evidence" value="ECO:0007669"/>
    <property type="project" value="TreeGrafter"/>
</dbReference>
<proteinExistence type="predicted"/>
<keyword evidence="1" id="KW-0433">Leucine-rich repeat</keyword>
<sequence length="225" mass="26063">GGERDYSYDYDCPEKDALFPCIFKGKVRMSVHNPPRHVILAAVSLWRDEALAISSLEYLSMELYPPLFMAAFSGRNRETLKAMVQAWPFVRLPLKVPSRKCKMWVVDLRNTGQNFTSLCSGASSYGWVEQRKSSIHLWCKKLKIVSMPMDNIMKVLSMVQLDYIQEVQMSNLQRLHLFHIHMSAFKKQEQHHIVQITSQFLKLSHFQDLHLASPSFPEGCLDQML</sequence>
<accession>A0A212CRV7</accession>
<evidence type="ECO:0008006" key="5">
    <source>
        <dbReference type="Google" id="ProtNLM"/>
    </source>
</evidence>
<evidence type="ECO:0000313" key="3">
    <source>
        <dbReference type="EMBL" id="OWK08645.1"/>
    </source>
</evidence>
<keyword evidence="4" id="KW-1185">Reference proteome</keyword>
<reference evidence="3 4" key="1">
    <citation type="journal article" date="2018" name="Mol. Genet. Genomics">
        <title>The red deer Cervus elaphus genome CerEla1.0: sequencing, annotating, genes, and chromosomes.</title>
        <authorList>
            <person name="Bana N.A."/>
            <person name="Nyiri A."/>
            <person name="Nagy J."/>
            <person name="Frank K."/>
            <person name="Nagy T."/>
            <person name="Steger V."/>
            <person name="Schiller M."/>
            <person name="Lakatos P."/>
            <person name="Sugar L."/>
            <person name="Horn P."/>
            <person name="Barta E."/>
            <person name="Orosz L."/>
        </authorList>
    </citation>
    <scope>NUCLEOTIDE SEQUENCE [LARGE SCALE GENOMIC DNA]</scope>
    <source>
        <strain evidence="3">Hungarian</strain>
    </source>
</reference>
<dbReference type="InterPro" id="IPR050694">
    <property type="entry name" value="LRRC14/PRAME"/>
</dbReference>
<dbReference type="Proteomes" id="UP000242450">
    <property type="component" value="Chromosome 14"/>
</dbReference>